<dbReference type="InterPro" id="IPR001734">
    <property type="entry name" value="Na/solute_symporter"/>
</dbReference>
<dbReference type="Gene3D" id="1.20.1730.10">
    <property type="entry name" value="Sodium/glucose cotransporter"/>
    <property type="match status" value="1"/>
</dbReference>
<evidence type="ECO:0000313" key="9">
    <source>
        <dbReference type="EMBL" id="ANP35386.1"/>
    </source>
</evidence>
<feature type="transmembrane region" description="Helical" evidence="8">
    <location>
        <begin position="182"/>
        <end position="200"/>
    </location>
</feature>
<keyword evidence="10" id="KW-1185">Reference proteome</keyword>
<feature type="transmembrane region" description="Helical" evidence="8">
    <location>
        <begin position="447"/>
        <end position="465"/>
    </location>
</feature>
<evidence type="ECO:0000256" key="5">
    <source>
        <dbReference type="ARBA" id="ARBA00022989"/>
    </source>
</evidence>
<dbReference type="OrthoDB" id="9764416at2"/>
<feature type="transmembrane region" description="Helical" evidence="8">
    <location>
        <begin position="471"/>
        <end position="495"/>
    </location>
</feature>
<dbReference type="PANTHER" id="PTHR48086:SF5">
    <property type="entry name" value="NA(+):SOLUTE SYMPORTER (SSF FAMILY)"/>
    <property type="match status" value="1"/>
</dbReference>
<feature type="transmembrane region" description="Helical" evidence="8">
    <location>
        <begin position="247"/>
        <end position="269"/>
    </location>
</feature>
<feature type="transmembrane region" description="Helical" evidence="8">
    <location>
        <begin position="153"/>
        <end position="170"/>
    </location>
</feature>
<accession>A0A1B0ZMI8</accession>
<evidence type="ECO:0000256" key="7">
    <source>
        <dbReference type="RuleBase" id="RU362091"/>
    </source>
</evidence>
<name>A0A1B0ZMI8_9RHOB</name>
<dbReference type="Proteomes" id="UP000092565">
    <property type="component" value="Chromosome"/>
</dbReference>
<evidence type="ECO:0000256" key="6">
    <source>
        <dbReference type="ARBA" id="ARBA00023136"/>
    </source>
</evidence>
<feature type="transmembrane region" description="Helical" evidence="8">
    <location>
        <begin position="77"/>
        <end position="95"/>
    </location>
</feature>
<feature type="transmembrane region" description="Helical" evidence="8">
    <location>
        <begin position="281"/>
        <end position="302"/>
    </location>
</feature>
<feature type="transmembrane region" description="Helical" evidence="8">
    <location>
        <begin position="6"/>
        <end position="25"/>
    </location>
</feature>
<dbReference type="Pfam" id="PF00474">
    <property type="entry name" value="SSF"/>
    <property type="match status" value="2"/>
</dbReference>
<dbReference type="PANTHER" id="PTHR48086">
    <property type="entry name" value="SODIUM/PROLINE SYMPORTER-RELATED"/>
    <property type="match status" value="1"/>
</dbReference>
<dbReference type="NCBIfam" id="TIGR03648">
    <property type="entry name" value="Na_symport_lg"/>
    <property type="match status" value="1"/>
</dbReference>
<keyword evidence="6 8" id="KW-0472">Membrane</keyword>
<feature type="transmembrane region" description="Helical" evidence="8">
    <location>
        <begin position="399"/>
        <end position="427"/>
    </location>
</feature>
<dbReference type="InterPro" id="IPR050277">
    <property type="entry name" value="Sodium:Solute_Symporter"/>
</dbReference>
<sequence length="593" mass="62963">MDQFTINLLFVGASFALYIGIAIWARAGSTSEFYAAGRGVHPVTNGMATAADWMSAASFISMAGLIAFTGYDNSSFLMGWTGGYVLLALLLAPYLRKFGKFTVSEFIGDRFYSPTARIVAVICLIVASTTYVIGQMTGVGVAFGRFLEVSNTAGLLIGACVVFAYAVFGGMKGVTYTQVAQYVVLIMAYTIPAIFISLQLTGNPIPALGLFGDHVASGEPLLAKLDAIVRELGFNEYTAHHADTLNMVLFTLSLMIGTAGLPHVIMRFFTVPKVSDARWSAGWALVFIALLYLTAPAVGAMARLNITDMMWPNGTNSEAVSVEQIENDARYDWMATWQKTGLLDWEDKNGDGKIQYYNDNNAEMQAKATENGWQGNELTKFNRDILVLANPEIANLPSWVIGLVAAGGLAAALSTAAGLLLAISSAVSHDLIKGSINPNISEKGELLSARVAMAVAIAVATYLGLNPPGFAAQTVALAFGLAAASIFPALMMGIFTKVNNKGAVAGMIAGLVVTLIYIFLHKGWFFIPGTNSFTDADPLLGTIKSTSFGAVGAMVNFAVAYFVSKSTDAIPAEIEELVESVRIPRGAGAAQDH</sequence>
<evidence type="ECO:0000256" key="4">
    <source>
        <dbReference type="ARBA" id="ARBA00022692"/>
    </source>
</evidence>
<dbReference type="EMBL" id="CP015124">
    <property type="protein sequence ID" value="ANP35386.1"/>
    <property type="molecule type" value="Genomic_DNA"/>
</dbReference>
<evidence type="ECO:0000313" key="10">
    <source>
        <dbReference type="Proteomes" id="UP000092565"/>
    </source>
</evidence>
<evidence type="ECO:0000256" key="1">
    <source>
        <dbReference type="ARBA" id="ARBA00004141"/>
    </source>
</evidence>
<comment type="similarity">
    <text evidence="2 7">Belongs to the sodium:solute symporter (SSF) (TC 2.A.21) family.</text>
</comment>
<dbReference type="GO" id="GO:0005886">
    <property type="term" value="C:plasma membrane"/>
    <property type="evidence" value="ECO:0007669"/>
    <property type="project" value="TreeGrafter"/>
</dbReference>
<dbReference type="GO" id="GO:0022857">
    <property type="term" value="F:transmembrane transporter activity"/>
    <property type="evidence" value="ECO:0007669"/>
    <property type="project" value="InterPro"/>
</dbReference>
<dbReference type="InterPro" id="IPR019899">
    <property type="entry name" value="Na/solute_symporter_VC_2705"/>
</dbReference>
<organism evidence="9 10">
    <name type="scientific">Phaeobacter gallaeciensis</name>
    <dbReference type="NCBI Taxonomy" id="60890"/>
    <lineage>
        <taxon>Bacteria</taxon>
        <taxon>Pseudomonadati</taxon>
        <taxon>Pseudomonadota</taxon>
        <taxon>Alphaproteobacteria</taxon>
        <taxon>Rhodobacterales</taxon>
        <taxon>Roseobacteraceae</taxon>
        <taxon>Phaeobacter</taxon>
    </lineage>
</organism>
<evidence type="ECO:0000256" key="3">
    <source>
        <dbReference type="ARBA" id="ARBA00022448"/>
    </source>
</evidence>
<evidence type="ECO:0000256" key="2">
    <source>
        <dbReference type="ARBA" id="ARBA00006434"/>
    </source>
</evidence>
<feature type="transmembrane region" description="Helical" evidence="8">
    <location>
        <begin position="502"/>
        <end position="520"/>
    </location>
</feature>
<proteinExistence type="inferred from homology"/>
<dbReference type="PROSITE" id="PS50283">
    <property type="entry name" value="NA_SOLUT_SYMP_3"/>
    <property type="match status" value="1"/>
</dbReference>
<reference evidence="9 10" key="1">
    <citation type="submission" date="2016-04" db="EMBL/GenBank/DDBJ databases">
        <authorList>
            <person name="Evans L.H."/>
            <person name="Alamgir A."/>
            <person name="Owens N."/>
            <person name="Weber N.D."/>
            <person name="Virtaneva K."/>
            <person name="Barbian K."/>
            <person name="Babar A."/>
            <person name="Rosenke K."/>
        </authorList>
    </citation>
    <scope>NUCLEOTIDE SEQUENCE [LARGE SCALE GENOMIC DNA]</scope>
    <source>
        <strain evidence="9 10">JL2886</strain>
    </source>
</reference>
<feature type="transmembrane region" description="Helical" evidence="8">
    <location>
        <begin position="540"/>
        <end position="563"/>
    </location>
</feature>
<dbReference type="CDD" id="cd11480">
    <property type="entry name" value="SLC5sbd_u4"/>
    <property type="match status" value="1"/>
</dbReference>
<dbReference type="InterPro" id="IPR038377">
    <property type="entry name" value="Na/Glc_symporter_sf"/>
</dbReference>
<evidence type="ECO:0000256" key="8">
    <source>
        <dbReference type="SAM" id="Phobius"/>
    </source>
</evidence>
<dbReference type="PATRIC" id="fig|60890.4.peg.438"/>
<keyword evidence="3" id="KW-0813">Transport</keyword>
<protein>
    <submittedName>
        <fullName evidence="9">Sodium:solute symporter</fullName>
    </submittedName>
</protein>
<dbReference type="AlphaFoldDB" id="A0A1B0ZMI8"/>
<comment type="subcellular location">
    <subcellularLocation>
        <location evidence="1">Membrane</location>
        <topology evidence="1">Multi-pass membrane protein</topology>
    </subcellularLocation>
</comment>
<dbReference type="RefSeq" id="WP_065270514.1">
    <property type="nucleotide sequence ID" value="NZ_CP015124.1"/>
</dbReference>
<gene>
    <name evidence="9" type="primary">actP</name>
    <name evidence="9" type="ORF">JL2886_00455</name>
</gene>
<keyword evidence="5 8" id="KW-1133">Transmembrane helix</keyword>
<feature type="transmembrane region" description="Helical" evidence="8">
    <location>
        <begin position="116"/>
        <end position="133"/>
    </location>
</feature>
<keyword evidence="4 8" id="KW-0812">Transmembrane</keyword>